<dbReference type="EMBL" id="LNQE01000289">
    <property type="protein sequence ID" value="KUG27779.1"/>
    <property type="molecule type" value="Genomic_DNA"/>
</dbReference>
<keyword evidence="4" id="KW-0464">Manganese</keyword>
<protein>
    <recommendedName>
        <fullName evidence="2">adenine deaminase</fullName>
        <ecNumber evidence="2">3.5.4.2</ecNumber>
    </recommendedName>
</protein>
<dbReference type="InterPro" id="IPR006680">
    <property type="entry name" value="Amidohydro-rel"/>
</dbReference>
<evidence type="ECO:0000256" key="3">
    <source>
        <dbReference type="ARBA" id="ARBA00022801"/>
    </source>
</evidence>
<evidence type="ECO:0000313" key="8">
    <source>
        <dbReference type="EMBL" id="KUG27779.1"/>
    </source>
</evidence>
<evidence type="ECO:0000259" key="6">
    <source>
        <dbReference type="Pfam" id="PF01979"/>
    </source>
</evidence>
<dbReference type="PANTHER" id="PTHR11113">
    <property type="entry name" value="N-ACETYLGLUCOSAMINE-6-PHOSPHATE DEACETYLASE"/>
    <property type="match status" value="1"/>
</dbReference>
<dbReference type="Pfam" id="PF01979">
    <property type="entry name" value="Amidohydro_1"/>
    <property type="match status" value="1"/>
</dbReference>
<dbReference type="InterPro" id="IPR032466">
    <property type="entry name" value="Metal_Hydrolase"/>
</dbReference>
<name>A0A0W8G5K3_9ZZZZ</name>
<accession>A0A0W8G5K3</accession>
<reference evidence="8" key="1">
    <citation type="journal article" date="2015" name="Proc. Natl. Acad. Sci. U.S.A.">
        <title>Networks of energetic and metabolic interactions define dynamics in microbial communities.</title>
        <authorList>
            <person name="Embree M."/>
            <person name="Liu J.K."/>
            <person name="Al-Bassam M.M."/>
            <person name="Zengler K."/>
        </authorList>
    </citation>
    <scope>NUCLEOTIDE SEQUENCE</scope>
</reference>
<feature type="domain" description="Amidohydrolase-related" evidence="6">
    <location>
        <begin position="72"/>
        <end position="356"/>
    </location>
</feature>
<evidence type="ECO:0000259" key="7">
    <source>
        <dbReference type="Pfam" id="PF13382"/>
    </source>
</evidence>
<dbReference type="InterPro" id="IPR026912">
    <property type="entry name" value="Adenine_deam_C"/>
</dbReference>
<evidence type="ECO:0000256" key="1">
    <source>
        <dbReference type="ARBA" id="ARBA00006773"/>
    </source>
</evidence>
<gene>
    <name evidence="8" type="ORF">ASZ90_002356</name>
</gene>
<comment type="catalytic activity">
    <reaction evidence="5">
        <text>adenine + H2O + H(+) = hypoxanthine + NH4(+)</text>
        <dbReference type="Rhea" id="RHEA:23688"/>
        <dbReference type="ChEBI" id="CHEBI:15377"/>
        <dbReference type="ChEBI" id="CHEBI:15378"/>
        <dbReference type="ChEBI" id="CHEBI:16708"/>
        <dbReference type="ChEBI" id="CHEBI:17368"/>
        <dbReference type="ChEBI" id="CHEBI:28938"/>
        <dbReference type="EC" id="3.5.4.2"/>
    </reaction>
</comment>
<dbReference type="HAMAP" id="MF_01518">
    <property type="entry name" value="Adenine_deamin"/>
    <property type="match status" value="1"/>
</dbReference>
<dbReference type="AlphaFoldDB" id="A0A0W8G5K3"/>
<dbReference type="InterPro" id="IPR006679">
    <property type="entry name" value="Adenine_deam"/>
</dbReference>
<dbReference type="InterPro" id="IPR011059">
    <property type="entry name" value="Metal-dep_hydrolase_composite"/>
</dbReference>
<evidence type="ECO:0000256" key="5">
    <source>
        <dbReference type="ARBA" id="ARBA00047720"/>
    </source>
</evidence>
<dbReference type="NCBIfam" id="TIGR01178">
    <property type="entry name" value="ade"/>
    <property type="match status" value="1"/>
</dbReference>
<proteinExistence type="inferred from homology"/>
<dbReference type="SUPFAM" id="SSF51338">
    <property type="entry name" value="Composite domain of metallo-dependent hydrolases"/>
    <property type="match status" value="1"/>
</dbReference>
<feature type="domain" description="Adenine deaminase C-terminal" evidence="7">
    <location>
        <begin position="403"/>
        <end position="573"/>
    </location>
</feature>
<evidence type="ECO:0000256" key="4">
    <source>
        <dbReference type="ARBA" id="ARBA00023211"/>
    </source>
</evidence>
<dbReference type="EC" id="3.5.4.2" evidence="2"/>
<comment type="similarity">
    <text evidence="1">Belongs to the metallo-dependent hydrolases superfamily. Adenine deaminase family.</text>
</comment>
<dbReference type="SUPFAM" id="SSF51556">
    <property type="entry name" value="Metallo-dependent hydrolases"/>
    <property type="match status" value="1"/>
</dbReference>
<keyword evidence="3 8" id="KW-0378">Hydrolase</keyword>
<comment type="caution">
    <text evidence="8">The sequence shown here is derived from an EMBL/GenBank/DDBJ whole genome shotgun (WGS) entry which is preliminary data.</text>
</comment>
<dbReference type="CDD" id="cd01295">
    <property type="entry name" value="AdeC"/>
    <property type="match status" value="1"/>
</dbReference>
<organism evidence="8">
    <name type="scientific">hydrocarbon metagenome</name>
    <dbReference type="NCBI Taxonomy" id="938273"/>
    <lineage>
        <taxon>unclassified sequences</taxon>
        <taxon>metagenomes</taxon>
        <taxon>ecological metagenomes</taxon>
    </lineage>
</organism>
<dbReference type="Gene3D" id="3.20.20.140">
    <property type="entry name" value="Metal-dependent hydrolases"/>
    <property type="match status" value="1"/>
</dbReference>
<dbReference type="GO" id="GO:0006146">
    <property type="term" value="P:adenine catabolic process"/>
    <property type="evidence" value="ECO:0007669"/>
    <property type="project" value="InterPro"/>
</dbReference>
<dbReference type="GO" id="GO:0000034">
    <property type="term" value="F:adenine deaminase activity"/>
    <property type="evidence" value="ECO:0007669"/>
    <property type="project" value="UniProtKB-EC"/>
</dbReference>
<evidence type="ECO:0000256" key="2">
    <source>
        <dbReference type="ARBA" id="ARBA00012782"/>
    </source>
</evidence>
<dbReference type="PANTHER" id="PTHR11113:SF2">
    <property type="entry name" value="ADENINE DEAMINASE"/>
    <property type="match status" value="1"/>
</dbReference>
<dbReference type="Gene3D" id="2.30.40.10">
    <property type="entry name" value="Urease, subunit C, domain 1"/>
    <property type="match status" value="1"/>
</dbReference>
<sequence>MDILPSGDTARLARRISLALGEAPADLLITGCRLVNVLSGEIHDANVAVADGVVLGFGDYEAREVVDAGGRYLCPGFLDGHIHIESTLMSPPEFARAVAPHGTCAVVCDPHEIANVMGPAGIEYMLAASRNLPLTFFVMVSSCVPATHMETSGAAITPDDIRRMLAADYPYAARVLGLAEVMNYPGVLARAPGMLAKIAAAGGRVVDGHAPLLTGRRLNAYIVAGPASDHECTRLDEAREKLRKGMHIMVREGSTEQNLAELVPLVTPENAWRFSLVSDDRDPVDIKKNGHMNELVRRAMAHGIAPVTAVAMASINTARYFRLHGRGAVAPGYRADLVLVDDLETFAVSRVWLGGRDVRDLGLDCREVPVPGNTMRPAPVTPETFRIPARPGLVRVIGIVPGQIVTRALTLEPRLSDGLAVADPGRDLAKLAVIERHHASGNVGLGFVQGLGLVSGAIAGTVSHDSHNLIVAGVNDADMAFAAQTLTKVGGGFCVVNNGRILAVVELPVAGLMSAGCLDELKTSLAGLGQAYADVSAPSDTDRHPFMSMSFLSLAVIPELKLTDQGLVDVESFSVVDLFVPESR</sequence>
<dbReference type="Pfam" id="PF13382">
    <property type="entry name" value="Adenine_deam_C"/>
    <property type="match status" value="1"/>
</dbReference>